<evidence type="ECO:0000256" key="2">
    <source>
        <dbReference type="ARBA" id="ARBA00005653"/>
    </source>
</evidence>
<keyword evidence="3 17" id="KW-0813">Transport</keyword>
<name>A0A5J5EU70_9PEZI</name>
<dbReference type="Proteomes" id="UP000326924">
    <property type="component" value="Unassembled WGS sequence"/>
</dbReference>
<comment type="function">
    <text evidence="17">Mitochondrial inner membrane calcium uniporter that mediates calcium uptake into mitochondria. Mitochondrial calcium homeostasis plays key roles in cellular physiology and regulates cell bioenergetics, cytoplasmic calcium signals and activation of cell death pathways.</text>
</comment>
<evidence type="ECO:0000259" key="19">
    <source>
        <dbReference type="Pfam" id="PF04678"/>
    </source>
</evidence>
<feature type="domain" description="Calcium uniporter protein C-terminal" evidence="19">
    <location>
        <begin position="162"/>
        <end position="286"/>
    </location>
</feature>
<keyword evidence="12 17" id="KW-0472">Membrane</keyword>
<protein>
    <recommendedName>
        <fullName evidence="17">Calcium uniporter protein</fullName>
    </recommendedName>
</protein>
<dbReference type="InterPro" id="IPR006769">
    <property type="entry name" value="MCU_C"/>
</dbReference>
<keyword evidence="13 17" id="KW-0407">Ion channel</keyword>
<keyword evidence="21" id="KW-1185">Reference proteome</keyword>
<evidence type="ECO:0000256" key="14">
    <source>
        <dbReference type="ARBA" id="ARBA00036634"/>
    </source>
</evidence>
<evidence type="ECO:0000256" key="7">
    <source>
        <dbReference type="ARBA" id="ARBA00022792"/>
    </source>
</evidence>
<comment type="catalytic activity">
    <reaction evidence="14">
        <text>Ca(2+)(in) = Ca(2+)(out)</text>
        <dbReference type="Rhea" id="RHEA:29671"/>
        <dbReference type="ChEBI" id="CHEBI:29108"/>
    </reaction>
</comment>
<dbReference type="GO" id="GO:0005262">
    <property type="term" value="F:calcium channel activity"/>
    <property type="evidence" value="ECO:0007669"/>
    <property type="project" value="UniProtKB-UniRule"/>
</dbReference>
<keyword evidence="10 17" id="KW-0406">Ion transport</keyword>
<evidence type="ECO:0000256" key="18">
    <source>
        <dbReference type="SAM" id="MobiDB-lite"/>
    </source>
</evidence>
<evidence type="ECO:0000256" key="4">
    <source>
        <dbReference type="ARBA" id="ARBA00022568"/>
    </source>
</evidence>
<dbReference type="GO" id="GO:0036444">
    <property type="term" value="P:calcium import into the mitochondrion"/>
    <property type="evidence" value="ECO:0007669"/>
    <property type="project" value="TreeGrafter"/>
</dbReference>
<evidence type="ECO:0000256" key="17">
    <source>
        <dbReference type="RuleBase" id="RU367035"/>
    </source>
</evidence>
<evidence type="ECO:0000313" key="20">
    <source>
        <dbReference type="EMBL" id="KAA8903095.1"/>
    </source>
</evidence>
<comment type="function">
    <text evidence="16">Highly selective calcium channel localized to the inner mitochondrial membrane, which mediates calcium uptake into the mitochondrial matrix. Mitochondrial calcium homeostasis plays key roles in cellular physiology and regulates ATP production, cytoplasmic calcium signals and activation of cell death pathways. Sufficient to operate as a pore-forming channel without the need of calcium-sensor or auxiliary subunit.</text>
</comment>
<dbReference type="AlphaFoldDB" id="A0A5J5EU70"/>
<keyword evidence="7 17" id="KW-0999">Mitochondrion inner membrane</keyword>
<gene>
    <name evidence="20" type="ORF">FN846DRAFT_908241</name>
</gene>
<evidence type="ECO:0000256" key="3">
    <source>
        <dbReference type="ARBA" id="ARBA00022448"/>
    </source>
</evidence>
<reference evidence="20 21" key="1">
    <citation type="submission" date="2019-09" db="EMBL/GenBank/DDBJ databases">
        <title>Draft genome of the ectomycorrhizal ascomycete Sphaerosporella brunnea.</title>
        <authorList>
            <consortium name="DOE Joint Genome Institute"/>
            <person name="Benucci G.M."/>
            <person name="Marozzi G."/>
            <person name="Antonielli L."/>
            <person name="Sanchez S."/>
            <person name="Marco P."/>
            <person name="Wang X."/>
            <person name="Falini L.B."/>
            <person name="Barry K."/>
            <person name="Haridas S."/>
            <person name="Lipzen A."/>
            <person name="Labutti K."/>
            <person name="Grigoriev I.V."/>
            <person name="Murat C."/>
            <person name="Martin F."/>
            <person name="Albertini E."/>
            <person name="Donnini D."/>
            <person name="Bonito G."/>
        </authorList>
    </citation>
    <scope>NUCLEOTIDE SEQUENCE [LARGE SCALE GENOMIC DNA]</scope>
    <source>
        <strain evidence="20 21">Sb_GMNB300</strain>
    </source>
</reference>
<dbReference type="InParanoid" id="A0A5J5EU70"/>
<evidence type="ECO:0000256" key="12">
    <source>
        <dbReference type="ARBA" id="ARBA00023136"/>
    </source>
</evidence>
<comment type="similarity">
    <text evidence="2 17">Belongs to the MCU (TC 1.A.77) family.</text>
</comment>
<comment type="caution">
    <text evidence="20">The sequence shown here is derived from an EMBL/GenBank/DDBJ whole genome shotgun (WGS) entry which is preliminary data.</text>
</comment>
<dbReference type="GO" id="GO:1990246">
    <property type="term" value="C:uniplex complex"/>
    <property type="evidence" value="ECO:0007669"/>
    <property type="project" value="TreeGrafter"/>
</dbReference>
<dbReference type="GO" id="GO:0015292">
    <property type="term" value="F:uniporter activity"/>
    <property type="evidence" value="ECO:0007669"/>
    <property type="project" value="UniProtKB-UniRule"/>
</dbReference>
<keyword evidence="11 17" id="KW-0496">Mitochondrion</keyword>
<sequence length="337" mass="38358">MGVENLVRAQSVAWHRDSQGKAPSYQSREVSGDLGIAMPGRDGKLLSTPSRLLKLLLPLRPQTSEPSSTSSEEPLALLVHPRQPLSYLERLIQAEIPPLEKSGTTRPPDIMFRARSPPDEGLVRWSAATEVGDFVRDASKSKEFILEIEGGEQLRVDVPSFRDQTRFLRQKLRAVSRQIDTYGRLKDECNRLAQRSAQQVAMGGFAALVSWWGLVWFLTFHTSLGWDVMEPVTYLAGLSTVMLGYLWFLYHNREVTYSSLLHLTVSRRQMQLYTQKGFDLERWQELLDEGKKLRKEIRAVAEEYDEEWDECGDEVGSERVKEVLDGDGGKKMGNEEE</sequence>
<keyword evidence="6 17" id="KW-0812">Transmembrane</keyword>
<evidence type="ECO:0000256" key="11">
    <source>
        <dbReference type="ARBA" id="ARBA00023128"/>
    </source>
</evidence>
<dbReference type="EMBL" id="VXIS01000122">
    <property type="protein sequence ID" value="KAA8903095.1"/>
    <property type="molecule type" value="Genomic_DNA"/>
</dbReference>
<dbReference type="PANTHER" id="PTHR13462:SF10">
    <property type="entry name" value="CALCIUM UNIPORTER PROTEIN, MITOCHONDRIAL"/>
    <property type="match status" value="1"/>
</dbReference>
<feature type="transmembrane region" description="Helical" evidence="17">
    <location>
        <begin position="232"/>
        <end position="250"/>
    </location>
</feature>
<dbReference type="PANTHER" id="PTHR13462">
    <property type="entry name" value="CALCIUM UNIPORTER PROTEIN, MITOCHONDRIAL"/>
    <property type="match status" value="1"/>
</dbReference>
<comment type="subcellular location">
    <subcellularLocation>
        <location evidence="1 17">Mitochondrion inner membrane</location>
        <topology evidence="1 17">Multi-pass membrane protein</topology>
    </subcellularLocation>
</comment>
<organism evidence="20 21">
    <name type="scientific">Sphaerosporella brunnea</name>
    <dbReference type="NCBI Taxonomy" id="1250544"/>
    <lineage>
        <taxon>Eukaryota</taxon>
        <taxon>Fungi</taxon>
        <taxon>Dikarya</taxon>
        <taxon>Ascomycota</taxon>
        <taxon>Pezizomycotina</taxon>
        <taxon>Pezizomycetes</taxon>
        <taxon>Pezizales</taxon>
        <taxon>Pyronemataceae</taxon>
        <taxon>Sphaerosporella</taxon>
    </lineage>
</organism>
<comment type="subunit">
    <text evidence="15">Homotetramer, assembles in a dimer or dimers configuration with two interfaces.</text>
</comment>
<dbReference type="Pfam" id="PF04678">
    <property type="entry name" value="MCU"/>
    <property type="match status" value="1"/>
</dbReference>
<evidence type="ECO:0000313" key="21">
    <source>
        <dbReference type="Proteomes" id="UP000326924"/>
    </source>
</evidence>
<evidence type="ECO:0000256" key="13">
    <source>
        <dbReference type="ARBA" id="ARBA00023303"/>
    </source>
</evidence>
<evidence type="ECO:0000256" key="8">
    <source>
        <dbReference type="ARBA" id="ARBA00022837"/>
    </source>
</evidence>
<feature type="region of interest" description="Disordered" evidence="18">
    <location>
        <begin position="309"/>
        <end position="337"/>
    </location>
</feature>
<proteinExistence type="inferred from homology"/>
<evidence type="ECO:0000256" key="10">
    <source>
        <dbReference type="ARBA" id="ARBA00023065"/>
    </source>
</evidence>
<keyword evidence="8 17" id="KW-0106">Calcium</keyword>
<keyword evidence="5 17" id="KW-0107">Calcium channel</keyword>
<feature type="transmembrane region" description="Helical" evidence="17">
    <location>
        <begin position="200"/>
        <end position="220"/>
    </location>
</feature>
<dbReference type="OrthoDB" id="278338at2759"/>
<evidence type="ECO:0000256" key="15">
    <source>
        <dbReference type="ARBA" id="ARBA00044966"/>
    </source>
</evidence>
<evidence type="ECO:0000256" key="5">
    <source>
        <dbReference type="ARBA" id="ARBA00022673"/>
    </source>
</evidence>
<evidence type="ECO:0000256" key="6">
    <source>
        <dbReference type="ARBA" id="ARBA00022692"/>
    </source>
</evidence>
<accession>A0A5J5EU70</accession>
<dbReference type="InterPro" id="IPR039055">
    <property type="entry name" value="MCU_fam"/>
</dbReference>
<evidence type="ECO:0000256" key="1">
    <source>
        <dbReference type="ARBA" id="ARBA00004448"/>
    </source>
</evidence>
<evidence type="ECO:0000256" key="16">
    <source>
        <dbReference type="ARBA" id="ARBA00045938"/>
    </source>
</evidence>
<evidence type="ECO:0000256" key="9">
    <source>
        <dbReference type="ARBA" id="ARBA00022989"/>
    </source>
</evidence>
<feature type="compositionally biased region" description="Basic and acidic residues" evidence="18">
    <location>
        <begin position="316"/>
        <end position="337"/>
    </location>
</feature>
<keyword evidence="9 17" id="KW-1133">Transmembrane helix</keyword>
<dbReference type="GO" id="GO:0051560">
    <property type="term" value="P:mitochondrial calcium ion homeostasis"/>
    <property type="evidence" value="ECO:0007669"/>
    <property type="project" value="UniProtKB-UniRule"/>
</dbReference>
<keyword evidence="4 17" id="KW-0109">Calcium transport</keyword>